<dbReference type="InterPro" id="IPR012337">
    <property type="entry name" value="RNaseH-like_sf"/>
</dbReference>
<dbReference type="Gene3D" id="3.30.420.10">
    <property type="entry name" value="Ribonuclease H-like superfamily/Ribonuclease H"/>
    <property type="match status" value="1"/>
</dbReference>
<reference evidence="2 3" key="1">
    <citation type="journal article" date="2019" name="J. Hered.">
        <title>An Improved Genome Assembly for Drosophila navojoa, the Basal Species in the mojavensis Cluster.</title>
        <authorList>
            <person name="Vanderlinde T."/>
            <person name="Dupim E.G."/>
            <person name="Nazario-Yepiz N.O."/>
            <person name="Carvalho A.B."/>
        </authorList>
    </citation>
    <scope>NUCLEOTIDE SEQUENCE [LARGE SCALE GENOMIC DNA]</scope>
    <source>
        <strain evidence="2">Navoj_Jal97</strain>
        <tissue evidence="2">Whole organism</tissue>
    </source>
</reference>
<dbReference type="Proteomes" id="UP000295192">
    <property type="component" value="Unassembled WGS sequence"/>
</dbReference>
<dbReference type="GO" id="GO:0003676">
    <property type="term" value="F:nucleic acid binding"/>
    <property type="evidence" value="ECO:0007669"/>
    <property type="project" value="InterPro"/>
</dbReference>
<comment type="caution">
    <text evidence="2">The sequence shown here is derived from an EMBL/GenBank/DDBJ whole genome shotgun (WGS) entry which is preliminary data.</text>
</comment>
<dbReference type="OMA" id="HQAGHED"/>
<evidence type="ECO:0000259" key="1">
    <source>
        <dbReference type="PROSITE" id="PS50994"/>
    </source>
</evidence>
<dbReference type="STRING" id="7232.A0A484ARD4"/>
<dbReference type="InterPro" id="IPR001584">
    <property type="entry name" value="Integrase_cat-core"/>
</dbReference>
<name>A0A484ARD4_DRONA</name>
<dbReference type="AlphaFoldDB" id="A0A484ARD4"/>
<dbReference type="PROSITE" id="PS50994">
    <property type="entry name" value="INTEGRASE"/>
    <property type="match status" value="1"/>
</dbReference>
<dbReference type="InterPro" id="IPR050951">
    <property type="entry name" value="Retrovirus_Pol_polyprotein"/>
</dbReference>
<keyword evidence="3" id="KW-1185">Reference proteome</keyword>
<dbReference type="EMBL" id="LSRL02002567">
    <property type="protein sequence ID" value="TDG38622.1"/>
    <property type="molecule type" value="Genomic_DNA"/>
</dbReference>
<dbReference type="PANTHER" id="PTHR37984">
    <property type="entry name" value="PROTEIN CBG26694"/>
    <property type="match status" value="1"/>
</dbReference>
<feature type="domain" description="Integrase catalytic" evidence="1">
    <location>
        <begin position="95"/>
        <end position="150"/>
    </location>
</feature>
<protein>
    <recommendedName>
        <fullName evidence="1">Integrase catalytic domain-containing protein</fullName>
    </recommendedName>
</protein>
<proteinExistence type="predicted"/>
<evidence type="ECO:0000313" key="3">
    <source>
        <dbReference type="Proteomes" id="UP000295192"/>
    </source>
</evidence>
<dbReference type="InterPro" id="IPR036397">
    <property type="entry name" value="RNaseH_sf"/>
</dbReference>
<dbReference type="SUPFAM" id="SSF53098">
    <property type="entry name" value="Ribonuclease H-like"/>
    <property type="match status" value="1"/>
</dbReference>
<accession>A0A484ARD4</accession>
<sequence length="206" mass="23349">MGVELQQYDFKTRYRKGKQNIVADMLSLQPLGEEACRLVKKKEMPAGKGCRWLTKLCQDLKRASHKFFRLYGGVWHIPHQAGHEDVAAWKLCVHAALQKAFRERILPRFGTPKVLITGNCTQFTSRAFKVFLEELGVRHQLTAPYTPQENPTARANRKVKTMIAQFTGGDQRCWDDALPELTLGVSSSVSASTGYSAAFIKQWHRA</sequence>
<dbReference type="PANTHER" id="PTHR37984:SF5">
    <property type="entry name" value="PROTEIN NYNRIN-LIKE"/>
    <property type="match status" value="1"/>
</dbReference>
<organism evidence="2 3">
    <name type="scientific">Drosophila navojoa</name>
    <name type="common">Fruit fly</name>
    <dbReference type="NCBI Taxonomy" id="7232"/>
    <lineage>
        <taxon>Eukaryota</taxon>
        <taxon>Metazoa</taxon>
        <taxon>Ecdysozoa</taxon>
        <taxon>Arthropoda</taxon>
        <taxon>Hexapoda</taxon>
        <taxon>Insecta</taxon>
        <taxon>Pterygota</taxon>
        <taxon>Neoptera</taxon>
        <taxon>Endopterygota</taxon>
        <taxon>Diptera</taxon>
        <taxon>Brachycera</taxon>
        <taxon>Muscomorpha</taxon>
        <taxon>Ephydroidea</taxon>
        <taxon>Drosophilidae</taxon>
        <taxon>Drosophila</taxon>
    </lineage>
</organism>
<evidence type="ECO:0000313" key="2">
    <source>
        <dbReference type="EMBL" id="TDG38622.1"/>
    </source>
</evidence>
<gene>
    <name evidence="2" type="ORF">AWZ03_014958</name>
</gene>
<dbReference type="GO" id="GO:0015074">
    <property type="term" value="P:DNA integration"/>
    <property type="evidence" value="ECO:0007669"/>
    <property type="project" value="InterPro"/>
</dbReference>